<protein>
    <submittedName>
        <fullName evidence="5">ABC transporter substrate-binding protein</fullName>
    </submittedName>
</protein>
<evidence type="ECO:0000313" key="6">
    <source>
        <dbReference type="Proteomes" id="UP001595530"/>
    </source>
</evidence>
<keyword evidence="6" id="KW-1185">Reference proteome</keyword>
<evidence type="ECO:0000256" key="1">
    <source>
        <dbReference type="ARBA" id="ARBA00010062"/>
    </source>
</evidence>
<dbReference type="RefSeq" id="WP_390330658.1">
    <property type="nucleotide sequence ID" value="NZ_JBHRTP010000005.1"/>
</dbReference>
<dbReference type="SUPFAM" id="SSF53822">
    <property type="entry name" value="Periplasmic binding protein-like I"/>
    <property type="match status" value="1"/>
</dbReference>
<feature type="domain" description="Leucine-binding protein" evidence="4">
    <location>
        <begin position="35"/>
        <end position="371"/>
    </location>
</feature>
<feature type="chain" id="PRO_5047145341" evidence="3">
    <location>
        <begin position="33"/>
        <end position="398"/>
    </location>
</feature>
<dbReference type="InterPro" id="IPR028081">
    <property type="entry name" value="Leu-bd"/>
</dbReference>
<evidence type="ECO:0000313" key="5">
    <source>
        <dbReference type="EMBL" id="MFC3106686.1"/>
    </source>
</evidence>
<feature type="signal peptide" evidence="3">
    <location>
        <begin position="1"/>
        <end position="32"/>
    </location>
</feature>
<proteinExistence type="inferred from homology"/>
<dbReference type="Proteomes" id="UP001595530">
    <property type="component" value="Unassembled WGS sequence"/>
</dbReference>
<evidence type="ECO:0000259" key="4">
    <source>
        <dbReference type="Pfam" id="PF13458"/>
    </source>
</evidence>
<dbReference type="Gene3D" id="3.40.50.2300">
    <property type="match status" value="2"/>
</dbReference>
<name>A0ABV7EXN2_9BURK</name>
<dbReference type="CDD" id="cd06359">
    <property type="entry name" value="PBP1_Nba-like"/>
    <property type="match status" value="1"/>
</dbReference>
<reference evidence="6" key="1">
    <citation type="journal article" date="2019" name="Int. J. Syst. Evol. Microbiol.">
        <title>The Global Catalogue of Microorganisms (GCM) 10K type strain sequencing project: providing services to taxonomists for standard genome sequencing and annotation.</title>
        <authorList>
            <consortium name="The Broad Institute Genomics Platform"/>
            <consortium name="The Broad Institute Genome Sequencing Center for Infectious Disease"/>
            <person name="Wu L."/>
            <person name="Ma J."/>
        </authorList>
    </citation>
    <scope>NUCLEOTIDE SEQUENCE [LARGE SCALE GENOMIC DNA]</scope>
    <source>
        <strain evidence="6">KCTC 42986</strain>
    </source>
</reference>
<dbReference type="EMBL" id="JBHRTP010000005">
    <property type="protein sequence ID" value="MFC3106686.1"/>
    <property type="molecule type" value="Genomic_DNA"/>
</dbReference>
<sequence length="398" mass="43001">MRVIYTSPRHTSLRPMLAALAMALAASAPAMAQAPIKIGFLGELSGPQAAIGKEQYDGLMLLIERNGGKLGGYPVQVIKEDSQLKPDVANQLVRKLVERDKVDIITGVSFSNIMMAVHKYVTDNKVFLVGSNAGPSQIAGSQCSPYQFITSWQGDQTSEAVGKYATDKGYKKVFLLAPNYQAGKDTLAGFKRHFKGEVVDEIYSSLRQQDFSAELSQVSAAKPDAVFAFFPGGLGVNFAKQYAQAGLMKSTPLLSTFVADAVSLPSLGPGAQGLISGGFWAPDFNNAANSKFVADFEQKYNRIPSNYAAQSYDAAQLLDSAIAKVGGKVSDKQAFMAALKAANFQSVRGAFKFNNNHFPIQDMHVLEVAKDAKGRMSLKTISTPFKNHQDAYHDKCPM</sequence>
<dbReference type="Pfam" id="PF13458">
    <property type="entry name" value="Peripla_BP_6"/>
    <property type="match status" value="1"/>
</dbReference>
<dbReference type="InterPro" id="IPR028082">
    <property type="entry name" value="Peripla_BP_I"/>
</dbReference>
<evidence type="ECO:0000256" key="3">
    <source>
        <dbReference type="SAM" id="SignalP"/>
    </source>
</evidence>
<organism evidence="5 6">
    <name type="scientific">Undibacterium arcticum</name>
    <dbReference type="NCBI Taxonomy" id="1762892"/>
    <lineage>
        <taxon>Bacteria</taxon>
        <taxon>Pseudomonadati</taxon>
        <taxon>Pseudomonadota</taxon>
        <taxon>Betaproteobacteria</taxon>
        <taxon>Burkholderiales</taxon>
        <taxon>Oxalobacteraceae</taxon>
        <taxon>Undibacterium</taxon>
    </lineage>
</organism>
<gene>
    <name evidence="5" type="ORF">ACFOFO_01700</name>
</gene>
<dbReference type="InterPro" id="IPR051010">
    <property type="entry name" value="BCAA_transport"/>
</dbReference>
<keyword evidence="2 3" id="KW-0732">Signal</keyword>
<dbReference type="PANTHER" id="PTHR30483">
    <property type="entry name" value="LEUCINE-SPECIFIC-BINDING PROTEIN"/>
    <property type="match status" value="1"/>
</dbReference>
<comment type="similarity">
    <text evidence="1">Belongs to the leucine-binding protein family.</text>
</comment>
<accession>A0ABV7EXN2</accession>
<dbReference type="PANTHER" id="PTHR30483:SF6">
    <property type="entry name" value="PERIPLASMIC BINDING PROTEIN OF ABC TRANSPORTER FOR NATURAL AMINO ACIDS"/>
    <property type="match status" value="1"/>
</dbReference>
<evidence type="ECO:0000256" key="2">
    <source>
        <dbReference type="ARBA" id="ARBA00022729"/>
    </source>
</evidence>
<comment type="caution">
    <text evidence="5">The sequence shown here is derived from an EMBL/GenBank/DDBJ whole genome shotgun (WGS) entry which is preliminary data.</text>
</comment>